<feature type="transmembrane region" description="Helical" evidence="8">
    <location>
        <begin position="182"/>
        <end position="205"/>
    </location>
</feature>
<dbReference type="InterPro" id="IPR051449">
    <property type="entry name" value="ABC-2_transporter_component"/>
</dbReference>
<feature type="transmembrane region" description="Helical" evidence="8">
    <location>
        <begin position="263"/>
        <end position="285"/>
    </location>
</feature>
<dbReference type="PROSITE" id="PS51012">
    <property type="entry name" value="ABC_TM2"/>
    <property type="match status" value="1"/>
</dbReference>
<feature type="domain" description="ABC transmembrane type-2" evidence="9">
    <location>
        <begin position="147"/>
        <end position="376"/>
    </location>
</feature>
<gene>
    <name evidence="10" type="ordered locus">Ddes_1340</name>
</gene>
<keyword evidence="3 8" id="KW-0813">Transport</keyword>
<evidence type="ECO:0000256" key="1">
    <source>
        <dbReference type="ARBA" id="ARBA00004651"/>
    </source>
</evidence>
<evidence type="ECO:0000256" key="7">
    <source>
        <dbReference type="ARBA" id="ARBA00023136"/>
    </source>
</evidence>
<evidence type="ECO:0000259" key="9">
    <source>
        <dbReference type="PROSITE" id="PS51012"/>
    </source>
</evidence>
<dbReference type="InterPro" id="IPR047817">
    <property type="entry name" value="ABC2_TM_bact-type"/>
</dbReference>
<comment type="caution">
    <text evidence="8">Lacks conserved residue(s) required for the propagation of feature annotation.</text>
</comment>
<evidence type="ECO:0000256" key="6">
    <source>
        <dbReference type="ARBA" id="ARBA00022989"/>
    </source>
</evidence>
<protein>
    <recommendedName>
        <fullName evidence="8">Transport permease protein</fullName>
    </recommendedName>
</protein>
<dbReference type="Gene3D" id="3.40.1710.10">
    <property type="entry name" value="abc type-2 transporter like domain"/>
    <property type="match status" value="1"/>
</dbReference>
<dbReference type="AlphaFoldDB" id="B8J0G5"/>
<dbReference type="PANTHER" id="PTHR30294">
    <property type="entry name" value="MEMBRANE COMPONENT OF ABC TRANSPORTER YHHJ-RELATED"/>
    <property type="match status" value="1"/>
</dbReference>
<comment type="subcellular location">
    <subcellularLocation>
        <location evidence="1 8">Cell membrane</location>
        <topology evidence="1 8">Multi-pass membrane protein</topology>
    </subcellularLocation>
</comment>
<accession>B8J0G5</accession>
<dbReference type="Pfam" id="PF12698">
    <property type="entry name" value="ABC2_membrane_3"/>
    <property type="match status" value="1"/>
</dbReference>
<feature type="transmembrane region" description="Helical" evidence="8">
    <location>
        <begin position="355"/>
        <end position="373"/>
    </location>
</feature>
<keyword evidence="6 8" id="KW-1133">Transmembrane helix</keyword>
<keyword evidence="5 8" id="KW-0812">Transmembrane</keyword>
<dbReference type="PRINTS" id="PR00164">
    <property type="entry name" value="ABC2TRNSPORT"/>
</dbReference>
<evidence type="ECO:0000256" key="3">
    <source>
        <dbReference type="ARBA" id="ARBA00022448"/>
    </source>
</evidence>
<dbReference type="HOGENOM" id="CLU_039483_8_0_7"/>
<evidence type="ECO:0000256" key="4">
    <source>
        <dbReference type="ARBA" id="ARBA00022475"/>
    </source>
</evidence>
<evidence type="ECO:0000256" key="8">
    <source>
        <dbReference type="RuleBase" id="RU361157"/>
    </source>
</evidence>
<evidence type="ECO:0000313" key="10">
    <source>
        <dbReference type="EMBL" id="ACL49242.1"/>
    </source>
</evidence>
<keyword evidence="7 8" id="KW-0472">Membrane</keyword>
<evidence type="ECO:0000256" key="5">
    <source>
        <dbReference type="ARBA" id="ARBA00022692"/>
    </source>
</evidence>
<evidence type="ECO:0000256" key="2">
    <source>
        <dbReference type="ARBA" id="ARBA00007783"/>
    </source>
</evidence>
<dbReference type="EMBL" id="CP001358">
    <property type="protein sequence ID" value="ACL49242.1"/>
    <property type="molecule type" value="Genomic_DNA"/>
</dbReference>
<sequence>MFAGFSFHRFFALLTKELIQMRRDKATFSMLLSVPLMEILLFGYAINADPKHLPTLVVDADQSVMSRSLVSTLEVSGYFDITNRHATEDEARSALANGAAQFVVNIPVDFSRRVARGECPQVLIEADATDPSATSAAIGALSGLAARAIDEDLRGPLAGLKQGSAPYELLVHRRYNEENESAFSVVPGILGVVLSSTMIMMTSIAMTRERERGTLESLLVAPIRPLEMMLGKISPYLLIGFGQILVIMTAAKVLFHVPMLGSMLLLFMVCVVFICANLALGFIFSSIAKNQMQANQASSGFLLPSIILSGFMFPYRGMPEWAQWLGEILPVTHFLRIVRGILLKGNTLGDVWGDFWALVLILGVVCALSIRCYRRTLD</sequence>
<dbReference type="eggNOG" id="COG0842">
    <property type="taxonomic scope" value="Bacteria"/>
</dbReference>
<reference evidence="10" key="1">
    <citation type="submission" date="2009-01" db="EMBL/GenBank/DDBJ databases">
        <title>Complete sequence of Desulfovibrio desulfuricans subsp. desulfuricans str. ATCC 27774.</title>
        <authorList>
            <consortium name="US DOE Joint Genome Institute"/>
            <person name="Lucas S."/>
            <person name="Copeland A."/>
            <person name="Lapidus A."/>
            <person name="Glavina del Rio T."/>
            <person name="Tice H."/>
            <person name="Bruce D."/>
            <person name="Goodwin L."/>
            <person name="Pitluck S."/>
            <person name="Sims D."/>
            <person name="Lu M."/>
            <person name="Kiss H."/>
            <person name="Meineke L."/>
            <person name="Brettin T."/>
            <person name="Detter J.C."/>
            <person name="Han C."/>
            <person name="Larimer F."/>
            <person name="Land M."/>
            <person name="Hauser L."/>
            <person name="Kyrpides N."/>
            <person name="Ovchinnikova G."/>
            <person name="Hazen T.C."/>
        </authorList>
    </citation>
    <scope>NUCLEOTIDE SEQUENCE [LARGE SCALE GENOMIC DNA]</scope>
    <source>
        <strain evidence="10">ATCC 27774</strain>
    </source>
</reference>
<dbReference type="KEGG" id="dds:Ddes_1340"/>
<dbReference type="InterPro" id="IPR000412">
    <property type="entry name" value="ABC_2_transport"/>
</dbReference>
<dbReference type="GO" id="GO:0043190">
    <property type="term" value="C:ATP-binding cassette (ABC) transporter complex"/>
    <property type="evidence" value="ECO:0007669"/>
    <property type="project" value="InterPro"/>
</dbReference>
<dbReference type="InterPro" id="IPR013525">
    <property type="entry name" value="ABC2_TM"/>
</dbReference>
<feature type="transmembrane region" description="Helical" evidence="8">
    <location>
        <begin position="297"/>
        <end position="315"/>
    </location>
</feature>
<proteinExistence type="inferred from homology"/>
<comment type="similarity">
    <text evidence="2 8">Belongs to the ABC-2 integral membrane protein family.</text>
</comment>
<organism evidence="10">
    <name type="scientific">Desulfovibrio desulfuricans (strain ATCC 27774 / DSM 6949 / MB)</name>
    <dbReference type="NCBI Taxonomy" id="525146"/>
    <lineage>
        <taxon>Bacteria</taxon>
        <taxon>Pseudomonadati</taxon>
        <taxon>Thermodesulfobacteriota</taxon>
        <taxon>Desulfovibrionia</taxon>
        <taxon>Desulfovibrionales</taxon>
        <taxon>Desulfovibrionaceae</taxon>
        <taxon>Desulfovibrio</taxon>
    </lineage>
</organism>
<feature type="transmembrane region" description="Helical" evidence="8">
    <location>
        <begin position="236"/>
        <end position="257"/>
    </location>
</feature>
<dbReference type="STRING" id="525146.Ddes_1340"/>
<keyword evidence="4 8" id="KW-1003">Cell membrane</keyword>
<dbReference type="GO" id="GO:0140359">
    <property type="term" value="F:ABC-type transporter activity"/>
    <property type="evidence" value="ECO:0007669"/>
    <property type="project" value="InterPro"/>
</dbReference>
<dbReference type="PANTHER" id="PTHR30294:SF29">
    <property type="entry name" value="MULTIDRUG ABC TRANSPORTER PERMEASE YBHS-RELATED"/>
    <property type="match status" value="1"/>
</dbReference>
<name>B8J0G5_DESDA</name>